<dbReference type="AlphaFoldDB" id="A0ABD8B3W6"/>
<accession>A0ABD8B3W6</accession>
<dbReference type="RefSeq" id="WP_338709176.1">
    <property type="nucleotide sequence ID" value="NZ_CP145893.1"/>
</dbReference>
<geneLocation type="plasmid" evidence="1 2">
    <name>pY5S7-1</name>
</geneLocation>
<dbReference type="GeneID" id="93479999"/>
<sequence>MKKIHNIAVIIVLLLVLEWTVPGKLAMANEIPTDSRDKIYFEWMQDSNFRNRTGDAIIRKTTVDYHTGLFTSEDTVVDYVDKSSEYNFRKIKGMNTKNPLISYSILQSGSTEKIVKYDSRTKVFSIIANRNTANGRIDGVYPDANMYVVEKGSREYLVYSISTNKLIHTAKERPTEHNDIFVTNVLYRNYFDPAPKVGALYVEAGVYFDSKNYTYITYPGEYPYEIRPDGSKLKLKSYQKNNSDDFVYKRTLSSSVVYKQTKKKRSYKHDLIINGKSHTLLESDTSRANYAFGIAQFSPHGKYVVLWVNYTENGRRVKGKEEYRIFDTSNGKLIQTIPINSTGSSSAIDYGMSWMGGTDHIIQSGLLNFGAYRIVGSDLMTPRRYGNVVDYSHADSYFYTFGMDNYLTINDPIPVKFKGKYMQYGGQGSFRTTDLTIYSPVDELVKLLGGNIDNSNGKITVTYQESSFTLNRSKQIVWKNRVYYPLRELLTGISLKLLVDTNYLTSNDWRELQIIK</sequence>
<proteinExistence type="predicted"/>
<reference evidence="1 2" key="1">
    <citation type="submission" date="2024-02" db="EMBL/GenBank/DDBJ databases">
        <title>Complete sequences of two Paenibacillus sp. strains and one Lysinibacillus strain isolated from the environment on STAA medium highlight biotechnological potential.</title>
        <authorList>
            <person name="Attere S.A."/>
            <person name="Piche L.C."/>
            <person name="Intertaglia L."/>
            <person name="Lami R."/>
            <person name="Charette S.J."/>
            <person name="Vincent A.T."/>
        </authorList>
    </citation>
    <scope>NUCLEOTIDE SEQUENCE [LARGE SCALE GENOMIC DNA]</scope>
    <source>
        <strain evidence="1 2">Y5S-7</strain>
        <plasmid evidence="1 2">pY5S7-1</plasmid>
    </source>
</reference>
<keyword evidence="1" id="KW-0614">Plasmid</keyword>
<evidence type="ECO:0000313" key="2">
    <source>
        <dbReference type="Proteomes" id="UP001364764"/>
    </source>
</evidence>
<gene>
    <name evidence="1" type="ORF">V6668_31000</name>
</gene>
<protein>
    <submittedName>
        <fullName evidence="1">Uncharacterized protein</fullName>
    </submittedName>
</protein>
<organism evidence="1 2">
    <name type="scientific">Paenibacillus amylolyticus</name>
    <dbReference type="NCBI Taxonomy" id="1451"/>
    <lineage>
        <taxon>Bacteria</taxon>
        <taxon>Bacillati</taxon>
        <taxon>Bacillota</taxon>
        <taxon>Bacilli</taxon>
        <taxon>Bacillales</taxon>
        <taxon>Paenibacillaceae</taxon>
        <taxon>Paenibacillus</taxon>
    </lineage>
</organism>
<evidence type="ECO:0000313" key="1">
    <source>
        <dbReference type="EMBL" id="WWP24079.1"/>
    </source>
</evidence>
<name>A0ABD8B3W6_PAEAM</name>
<dbReference type="EMBL" id="CP145893">
    <property type="protein sequence ID" value="WWP24079.1"/>
    <property type="molecule type" value="Genomic_DNA"/>
</dbReference>
<dbReference type="Proteomes" id="UP001364764">
    <property type="component" value="Plasmid pY5S7-1"/>
</dbReference>